<gene>
    <name evidence="7" type="ORF">E4O92_08205</name>
</gene>
<dbReference type="Pfam" id="PF07690">
    <property type="entry name" value="MFS_1"/>
    <property type="match status" value="1"/>
</dbReference>
<feature type="transmembrane region" description="Helical" evidence="5">
    <location>
        <begin position="12"/>
        <end position="36"/>
    </location>
</feature>
<evidence type="ECO:0000313" key="7">
    <source>
        <dbReference type="EMBL" id="TFW32898.1"/>
    </source>
</evidence>
<keyword evidence="2 5" id="KW-0812">Transmembrane</keyword>
<dbReference type="Gene3D" id="1.20.1250.20">
    <property type="entry name" value="MFS general substrate transporter like domains"/>
    <property type="match status" value="2"/>
</dbReference>
<dbReference type="PROSITE" id="PS50850">
    <property type="entry name" value="MFS"/>
    <property type="match status" value="1"/>
</dbReference>
<feature type="transmembrane region" description="Helical" evidence="5">
    <location>
        <begin position="392"/>
        <end position="412"/>
    </location>
</feature>
<dbReference type="EMBL" id="SPUM01000047">
    <property type="protein sequence ID" value="TFW32898.1"/>
    <property type="molecule type" value="Genomic_DNA"/>
</dbReference>
<proteinExistence type="predicted"/>
<evidence type="ECO:0000259" key="6">
    <source>
        <dbReference type="PROSITE" id="PS50850"/>
    </source>
</evidence>
<feature type="transmembrane region" description="Helical" evidence="5">
    <location>
        <begin position="138"/>
        <end position="161"/>
    </location>
</feature>
<keyword evidence="8" id="KW-1185">Reference proteome</keyword>
<dbReference type="SUPFAM" id="SSF103473">
    <property type="entry name" value="MFS general substrate transporter"/>
    <property type="match status" value="1"/>
</dbReference>
<protein>
    <submittedName>
        <fullName evidence="7">MFS transporter</fullName>
    </submittedName>
</protein>
<dbReference type="AlphaFoldDB" id="A0A4Y9T6A0"/>
<dbReference type="PANTHER" id="PTHR11662:SF450">
    <property type="entry name" value="BLR1003 PROTEIN"/>
    <property type="match status" value="1"/>
</dbReference>
<evidence type="ECO:0000256" key="2">
    <source>
        <dbReference type="ARBA" id="ARBA00022692"/>
    </source>
</evidence>
<dbReference type="GO" id="GO:0016020">
    <property type="term" value="C:membrane"/>
    <property type="evidence" value="ECO:0007669"/>
    <property type="project" value="UniProtKB-SubCell"/>
</dbReference>
<dbReference type="Proteomes" id="UP000297258">
    <property type="component" value="Unassembled WGS sequence"/>
</dbReference>
<reference evidence="7 8" key="1">
    <citation type="submission" date="2019-03" db="EMBL/GenBank/DDBJ databases">
        <title>Draft genome of Massilia hortus sp. nov., a novel bacterial species of the Oxalobacteraceae family.</title>
        <authorList>
            <person name="Peta V."/>
            <person name="Raths R."/>
            <person name="Bucking H."/>
        </authorList>
    </citation>
    <scope>NUCLEOTIDE SEQUENCE [LARGE SCALE GENOMIC DNA]</scope>
    <source>
        <strain evidence="7 8">ONC3</strain>
    </source>
</reference>
<organism evidence="7 8">
    <name type="scientific">Massilia horti</name>
    <dbReference type="NCBI Taxonomy" id="2562153"/>
    <lineage>
        <taxon>Bacteria</taxon>
        <taxon>Pseudomonadati</taxon>
        <taxon>Pseudomonadota</taxon>
        <taxon>Betaproteobacteria</taxon>
        <taxon>Burkholderiales</taxon>
        <taxon>Oxalobacteraceae</taxon>
        <taxon>Telluria group</taxon>
        <taxon>Massilia</taxon>
    </lineage>
</organism>
<feature type="transmembrane region" description="Helical" evidence="5">
    <location>
        <begin position="324"/>
        <end position="345"/>
    </location>
</feature>
<dbReference type="PANTHER" id="PTHR11662">
    <property type="entry name" value="SOLUTE CARRIER FAMILY 17"/>
    <property type="match status" value="1"/>
</dbReference>
<feature type="transmembrane region" description="Helical" evidence="5">
    <location>
        <begin position="357"/>
        <end position="380"/>
    </location>
</feature>
<comment type="caution">
    <text evidence="7">The sequence shown here is derived from an EMBL/GenBank/DDBJ whole genome shotgun (WGS) entry which is preliminary data.</text>
</comment>
<dbReference type="InterPro" id="IPR020846">
    <property type="entry name" value="MFS_dom"/>
</dbReference>
<evidence type="ECO:0000313" key="8">
    <source>
        <dbReference type="Proteomes" id="UP000297258"/>
    </source>
</evidence>
<dbReference type="InterPro" id="IPR036259">
    <property type="entry name" value="MFS_trans_sf"/>
</dbReference>
<feature type="domain" description="Major facilitator superfamily (MFS) profile" evidence="6">
    <location>
        <begin position="13"/>
        <end position="416"/>
    </location>
</feature>
<keyword evidence="4 5" id="KW-0472">Membrane</keyword>
<keyword evidence="3 5" id="KW-1133">Transmembrane helix</keyword>
<comment type="subcellular location">
    <subcellularLocation>
        <location evidence="1">Membrane</location>
        <topology evidence="1">Multi-pass membrane protein</topology>
    </subcellularLocation>
</comment>
<evidence type="ECO:0000256" key="5">
    <source>
        <dbReference type="SAM" id="Phobius"/>
    </source>
</evidence>
<feature type="transmembrane region" description="Helical" evidence="5">
    <location>
        <begin position="102"/>
        <end position="126"/>
    </location>
</feature>
<feature type="transmembrane region" description="Helical" evidence="5">
    <location>
        <begin position="223"/>
        <end position="241"/>
    </location>
</feature>
<dbReference type="OrthoDB" id="8596007at2"/>
<evidence type="ECO:0000256" key="1">
    <source>
        <dbReference type="ARBA" id="ARBA00004141"/>
    </source>
</evidence>
<feature type="transmembrane region" description="Helical" evidence="5">
    <location>
        <begin position="297"/>
        <end position="318"/>
    </location>
</feature>
<name>A0A4Y9T6A0_9BURK</name>
<feature type="transmembrane region" description="Helical" evidence="5">
    <location>
        <begin position="48"/>
        <end position="71"/>
    </location>
</feature>
<evidence type="ECO:0000256" key="4">
    <source>
        <dbReference type="ARBA" id="ARBA00023136"/>
    </source>
</evidence>
<feature type="transmembrane region" description="Helical" evidence="5">
    <location>
        <begin position="167"/>
        <end position="186"/>
    </location>
</feature>
<dbReference type="InterPro" id="IPR011701">
    <property type="entry name" value="MFS"/>
</dbReference>
<feature type="transmembrane region" description="Helical" evidence="5">
    <location>
        <begin position="78"/>
        <end position="96"/>
    </location>
</feature>
<dbReference type="GO" id="GO:0022857">
    <property type="term" value="F:transmembrane transporter activity"/>
    <property type="evidence" value="ECO:0007669"/>
    <property type="project" value="InterPro"/>
</dbReference>
<accession>A0A4Y9T6A0</accession>
<dbReference type="RefSeq" id="WP_135189279.1">
    <property type="nucleotide sequence ID" value="NZ_SPUM01000047.1"/>
</dbReference>
<evidence type="ECO:0000256" key="3">
    <source>
        <dbReference type="ARBA" id="ARBA00022989"/>
    </source>
</evidence>
<sequence length="440" mass="46730">MLQSQSKFHERLVVGLLFVFMVINFADKAVLGFVAVPMMKEMGLTPAQFGMVASSFFLLYSVSGIAFGFLANRFKTKWILLILALLWAATQFPIIWWPSLGVLVVCRVLLGIGEGPAYPVAIHAVYKWFPNDRRNLPTAFISQGAPVGVVVTAPIMGYLIAQYGWRAAFVALGLAGLAWVAVWFVFGAEGKYGDAPADTKQGAPAEVASEPVPYWALLTDRSIVGTIIASFAAYWILAVGLTWLPPYLQHGLGYSTVNTGWLVAVIVASNIPLQIGGSWLSQYLLERGVSSRISRGWVMSGLIAIGGLSILVAMTVAGGLVMKIVFLAIGCALPNIAFCIGPAIIGEITPSAQRGAILAINSSLATIAGLLAPMATGWILQNASTPGIGYGNSYLLSAMILIVGGGIALLMIHPGASRNRLLKAQRASSPVAHAVMRKQA</sequence>
<dbReference type="InterPro" id="IPR050382">
    <property type="entry name" value="MFS_Na/Anion_cotransporter"/>
</dbReference>
<feature type="transmembrane region" description="Helical" evidence="5">
    <location>
        <begin position="261"/>
        <end position="285"/>
    </location>
</feature>